<dbReference type="HOGENOM" id="CLU_2330854_0_0_10"/>
<evidence type="ECO:0000256" key="2">
    <source>
        <dbReference type="SAM" id="SignalP"/>
    </source>
</evidence>
<feature type="region of interest" description="Disordered" evidence="1">
    <location>
        <begin position="45"/>
        <end position="98"/>
    </location>
</feature>
<keyword evidence="4" id="KW-1185">Reference proteome</keyword>
<sequence>MKKAIILMLLITGVANANAQLLKKISTKVKQTATNVENTLDNKVQERTARAASDKADKVMNGIFDGGKKKKKRAGENNEPEVRPQAIAVADSAHSTVN</sequence>
<evidence type="ECO:0000313" key="3">
    <source>
        <dbReference type="EMBL" id="AHF17283.1"/>
    </source>
</evidence>
<dbReference type="KEGG" id="nso:NIASO_05115"/>
<gene>
    <name evidence="3" type="ORF">NIASO_05115</name>
</gene>
<proteinExistence type="predicted"/>
<evidence type="ECO:0000256" key="1">
    <source>
        <dbReference type="SAM" id="MobiDB-lite"/>
    </source>
</evidence>
<feature type="compositionally biased region" description="Basic and acidic residues" evidence="1">
    <location>
        <begin position="45"/>
        <end position="58"/>
    </location>
</feature>
<name>W0F656_9BACT</name>
<dbReference type="AlphaFoldDB" id="W0F656"/>
<dbReference type="STRING" id="929713.NIASO_05115"/>
<accession>W0F656</accession>
<evidence type="ECO:0000313" key="4">
    <source>
        <dbReference type="Proteomes" id="UP000003586"/>
    </source>
</evidence>
<protein>
    <submittedName>
        <fullName evidence="3">Uncharacterized protein</fullName>
    </submittedName>
</protein>
<organism evidence="3 4">
    <name type="scientific">Niabella soli DSM 19437</name>
    <dbReference type="NCBI Taxonomy" id="929713"/>
    <lineage>
        <taxon>Bacteria</taxon>
        <taxon>Pseudomonadati</taxon>
        <taxon>Bacteroidota</taxon>
        <taxon>Chitinophagia</taxon>
        <taxon>Chitinophagales</taxon>
        <taxon>Chitinophagaceae</taxon>
        <taxon>Niabella</taxon>
    </lineage>
</organism>
<dbReference type="EMBL" id="CP007035">
    <property type="protein sequence ID" value="AHF17283.1"/>
    <property type="molecule type" value="Genomic_DNA"/>
</dbReference>
<feature type="signal peptide" evidence="2">
    <location>
        <begin position="1"/>
        <end position="19"/>
    </location>
</feature>
<reference evidence="3 4" key="1">
    <citation type="submission" date="2013-12" db="EMBL/GenBank/DDBJ databases">
        <authorList>
            <consortium name="DOE Joint Genome Institute"/>
            <person name="Eisen J."/>
            <person name="Huntemann M."/>
            <person name="Han J."/>
            <person name="Chen A."/>
            <person name="Kyrpides N."/>
            <person name="Mavromatis K."/>
            <person name="Markowitz V."/>
            <person name="Palaniappan K."/>
            <person name="Ivanova N."/>
            <person name="Schaumberg A."/>
            <person name="Pati A."/>
            <person name="Liolios K."/>
            <person name="Nordberg H.P."/>
            <person name="Cantor M.N."/>
            <person name="Hua S.X."/>
            <person name="Woyke T."/>
        </authorList>
    </citation>
    <scope>NUCLEOTIDE SEQUENCE [LARGE SCALE GENOMIC DNA]</scope>
    <source>
        <strain evidence="4">DSM 19437</strain>
    </source>
</reference>
<feature type="chain" id="PRO_5004788627" evidence="2">
    <location>
        <begin position="20"/>
        <end position="98"/>
    </location>
</feature>
<keyword evidence="2" id="KW-0732">Signal</keyword>
<dbReference type="Proteomes" id="UP000003586">
    <property type="component" value="Chromosome"/>
</dbReference>
<dbReference type="RefSeq" id="WP_008583057.1">
    <property type="nucleotide sequence ID" value="NZ_CP007035.1"/>
</dbReference>